<feature type="domain" description="HTH cro/C1-type" evidence="1">
    <location>
        <begin position="9"/>
        <end position="62"/>
    </location>
</feature>
<gene>
    <name evidence="2" type="ORF">SR187_9175</name>
</gene>
<accession>A0A2Z5TR05</accession>
<sequence>MKSLLATRLKLRRKELGWSQKELAEGLCDQGQISRMEKGAYMPGSDLLYFLAKKMQVHMEYFFDENEREIVSDLKQFRKITKDYLKKKDFETIAFLYEKEKMNSSRLTFPDQIYMEWLEAILVEEREGKYEESLEKHKKLLKRVGVNWKGYLYLYDSLLAILIRTNKHQEVERLYAEIMDKIDSDRLETSEDMTYYFSIKSNYSRYLWLTNQIEKGIEVAADCLEEAKELYPIDLFAAFYRDLGNVTEEFADKDIVKRYYEMSQILYSTAGISKLALKVEKHLKENYSE</sequence>
<evidence type="ECO:0000313" key="2">
    <source>
        <dbReference type="EMBL" id="BBA93437.1"/>
    </source>
</evidence>
<dbReference type="Pfam" id="PF01381">
    <property type="entry name" value="HTH_3"/>
    <property type="match status" value="1"/>
</dbReference>
<dbReference type="GeneID" id="52230331"/>
<dbReference type="PROSITE" id="PS50943">
    <property type="entry name" value="HTH_CROC1"/>
    <property type="match status" value="1"/>
</dbReference>
<dbReference type="GO" id="GO:0003677">
    <property type="term" value="F:DNA binding"/>
    <property type="evidence" value="ECO:0007669"/>
    <property type="project" value="InterPro"/>
</dbReference>
<dbReference type="SUPFAM" id="SSF47413">
    <property type="entry name" value="lambda repressor-like DNA-binding domains"/>
    <property type="match status" value="1"/>
</dbReference>
<dbReference type="PANTHER" id="PTHR37038:SF14">
    <property type="entry name" value="TRANSCRIPTIONAL ACTIVATOR"/>
    <property type="match status" value="1"/>
</dbReference>
<dbReference type="OrthoDB" id="1150409at2"/>
<dbReference type="Gene3D" id="1.25.40.10">
    <property type="entry name" value="Tetratricopeptide repeat domain"/>
    <property type="match status" value="1"/>
</dbReference>
<reference evidence="2 3" key="1">
    <citation type="journal article" date="2018" name="Genome Biol. Evol.">
        <title>Complete Genome Sequence of Streptococcus ruminantium sp. nov. GUT-187T (=DSM 104980T =JCM 31869T), the Type Strain of S. ruminantium, and Comparison with Genome Sequences of Streptococcus suis Strains.</title>
        <authorList>
            <person name="Tohya M."/>
            <person name="Sekizaki T."/>
            <person name="Miyoshi-Akiyama T."/>
        </authorList>
    </citation>
    <scope>NUCLEOTIDE SEQUENCE [LARGE SCALE GENOMIC DNA]</scope>
    <source>
        <strain evidence="2 3">GUT187T</strain>
    </source>
</reference>
<dbReference type="InterPro" id="IPR010982">
    <property type="entry name" value="Lambda_DNA-bd_dom_sf"/>
</dbReference>
<dbReference type="EMBL" id="AP018400">
    <property type="protein sequence ID" value="BBA93437.1"/>
    <property type="molecule type" value="Genomic_DNA"/>
</dbReference>
<dbReference type="AlphaFoldDB" id="A0A2Z5TR05"/>
<dbReference type="RefSeq" id="WP_120172308.1">
    <property type="nucleotide sequence ID" value="NZ_AP018400.1"/>
</dbReference>
<dbReference type="InterPro" id="IPR001387">
    <property type="entry name" value="Cro/C1-type_HTH"/>
</dbReference>
<organism evidence="2 3">
    <name type="scientific">Streptococcus ruminantium</name>
    <dbReference type="NCBI Taxonomy" id="1917441"/>
    <lineage>
        <taxon>Bacteria</taxon>
        <taxon>Bacillati</taxon>
        <taxon>Bacillota</taxon>
        <taxon>Bacilli</taxon>
        <taxon>Lactobacillales</taxon>
        <taxon>Streptococcaceae</taxon>
        <taxon>Streptococcus</taxon>
    </lineage>
</organism>
<dbReference type="Proteomes" id="UP000269331">
    <property type="component" value="Chromosome"/>
</dbReference>
<dbReference type="CDD" id="cd00093">
    <property type="entry name" value="HTH_XRE"/>
    <property type="match status" value="1"/>
</dbReference>
<evidence type="ECO:0000313" key="3">
    <source>
        <dbReference type="Proteomes" id="UP000269331"/>
    </source>
</evidence>
<dbReference type="KEGG" id="srq:SR187_9175"/>
<dbReference type="InterPro" id="IPR053163">
    <property type="entry name" value="HTH-type_regulator_Rgg"/>
</dbReference>
<dbReference type="PANTHER" id="PTHR37038">
    <property type="entry name" value="TRANSCRIPTIONAL REGULATOR-RELATED"/>
    <property type="match status" value="1"/>
</dbReference>
<evidence type="ECO:0000259" key="1">
    <source>
        <dbReference type="PROSITE" id="PS50943"/>
    </source>
</evidence>
<dbReference type="SMART" id="SM00530">
    <property type="entry name" value="HTH_XRE"/>
    <property type="match status" value="1"/>
</dbReference>
<name>A0A2Z5TR05_9STRE</name>
<dbReference type="InterPro" id="IPR011990">
    <property type="entry name" value="TPR-like_helical_dom_sf"/>
</dbReference>
<proteinExistence type="predicted"/>
<protein>
    <submittedName>
        <fullName evidence="2">XRE family transcriptional regulator</fullName>
    </submittedName>
</protein>